<reference evidence="2" key="1">
    <citation type="journal article" date="2013" name="Science">
        <title>The Amborella genome and the evolution of flowering plants.</title>
        <authorList>
            <consortium name="Amborella Genome Project"/>
        </authorList>
    </citation>
    <scope>NUCLEOTIDE SEQUENCE [LARGE SCALE GENOMIC DNA]</scope>
</reference>
<dbReference type="HOGENOM" id="CLU_3035050_0_0_1"/>
<proteinExistence type="predicted"/>
<dbReference type="Gramene" id="ERM97029">
    <property type="protein sequence ID" value="ERM97029"/>
    <property type="gene ID" value="AMTR_s00122p00034120"/>
</dbReference>
<dbReference type="Proteomes" id="UP000017836">
    <property type="component" value="Unassembled WGS sequence"/>
</dbReference>
<evidence type="ECO:0000313" key="1">
    <source>
        <dbReference type="EMBL" id="ERM97029.1"/>
    </source>
</evidence>
<dbReference type="AlphaFoldDB" id="W1NQF1"/>
<name>W1NQF1_AMBTC</name>
<keyword evidence="2" id="KW-1185">Reference proteome</keyword>
<gene>
    <name evidence="1" type="ORF">AMTR_s00122p00034120</name>
</gene>
<evidence type="ECO:0000313" key="2">
    <source>
        <dbReference type="Proteomes" id="UP000017836"/>
    </source>
</evidence>
<accession>W1NQF1</accession>
<protein>
    <submittedName>
        <fullName evidence="1">Uncharacterized protein</fullName>
    </submittedName>
</protein>
<dbReference type="EMBL" id="KI396610">
    <property type="protein sequence ID" value="ERM97029.1"/>
    <property type="molecule type" value="Genomic_DNA"/>
</dbReference>
<sequence length="55" mass="6075">MLLRATKKWVTMSTCSVAMRRKAASMRVFLHCAAAFAVTRHVNAAWMSSLAAVSF</sequence>
<organism evidence="1 2">
    <name type="scientific">Amborella trichopoda</name>
    <dbReference type="NCBI Taxonomy" id="13333"/>
    <lineage>
        <taxon>Eukaryota</taxon>
        <taxon>Viridiplantae</taxon>
        <taxon>Streptophyta</taxon>
        <taxon>Embryophyta</taxon>
        <taxon>Tracheophyta</taxon>
        <taxon>Spermatophyta</taxon>
        <taxon>Magnoliopsida</taxon>
        <taxon>Amborellales</taxon>
        <taxon>Amborellaceae</taxon>
        <taxon>Amborella</taxon>
    </lineage>
</organism>